<dbReference type="RefSeq" id="WP_300986451.1">
    <property type="nucleotide sequence ID" value="NZ_CP129236.1"/>
</dbReference>
<dbReference type="SUPFAM" id="SSF55729">
    <property type="entry name" value="Acyl-CoA N-acyltransferases (Nat)"/>
    <property type="match status" value="1"/>
</dbReference>
<proteinExistence type="predicted"/>
<name>A0ABT8N3F3_9BACL</name>
<organism evidence="2 3">
    <name type="scientific">Planococcus shixiaomingii</name>
    <dbReference type="NCBI Taxonomy" id="3058393"/>
    <lineage>
        <taxon>Bacteria</taxon>
        <taxon>Bacillati</taxon>
        <taxon>Bacillota</taxon>
        <taxon>Bacilli</taxon>
        <taxon>Bacillales</taxon>
        <taxon>Caryophanaceae</taxon>
        <taxon>Planococcus</taxon>
    </lineage>
</organism>
<accession>A0ABT8N3F3</accession>
<comment type="caution">
    <text evidence="2">The sequence shown here is derived from an EMBL/GenBank/DDBJ whole genome shotgun (WGS) entry which is preliminary data.</text>
</comment>
<dbReference type="Pfam" id="PF13508">
    <property type="entry name" value="Acetyltransf_7"/>
    <property type="match status" value="1"/>
</dbReference>
<protein>
    <submittedName>
        <fullName evidence="2">GNAT family N-acetyltransferase</fullName>
    </submittedName>
</protein>
<dbReference type="EMBL" id="JAUJWV010000001">
    <property type="protein sequence ID" value="MDN7242416.1"/>
    <property type="molecule type" value="Genomic_DNA"/>
</dbReference>
<evidence type="ECO:0000313" key="3">
    <source>
        <dbReference type="Proteomes" id="UP001172055"/>
    </source>
</evidence>
<evidence type="ECO:0000259" key="1">
    <source>
        <dbReference type="PROSITE" id="PS51186"/>
    </source>
</evidence>
<sequence length="135" mass="15529">MTKKHTTVMIRPYEEKDFQLINVLNQAEGWNNLVDKQEDTKQAWNNSAIAFVAEANGEIVGCFRGLTDGFITLYVCELLIHKDCRGQGIGRRLLAHAHELYPKTRLELLASSTSHTYYESEGFRPFYGFRKTILE</sequence>
<dbReference type="InterPro" id="IPR016181">
    <property type="entry name" value="Acyl_CoA_acyltransferase"/>
</dbReference>
<reference evidence="2 3" key="1">
    <citation type="submission" date="2023-06" db="EMBL/GenBank/DDBJ databases">
        <title>Novel species in genus Planococcus.</title>
        <authorList>
            <person name="Ning S."/>
        </authorList>
    </citation>
    <scope>NUCLEOTIDE SEQUENCE [LARGE SCALE GENOMIC DNA]</scope>
    <source>
        <strain evidence="2 3">N028</strain>
    </source>
</reference>
<dbReference type="PROSITE" id="PS51186">
    <property type="entry name" value="GNAT"/>
    <property type="match status" value="1"/>
</dbReference>
<evidence type="ECO:0000313" key="2">
    <source>
        <dbReference type="EMBL" id="MDN7242416.1"/>
    </source>
</evidence>
<dbReference type="InterPro" id="IPR000182">
    <property type="entry name" value="GNAT_dom"/>
</dbReference>
<keyword evidence="3" id="KW-1185">Reference proteome</keyword>
<feature type="domain" description="N-acetyltransferase" evidence="1">
    <location>
        <begin position="8"/>
        <end position="135"/>
    </location>
</feature>
<dbReference type="Gene3D" id="3.40.630.30">
    <property type="match status" value="1"/>
</dbReference>
<dbReference type="CDD" id="cd04301">
    <property type="entry name" value="NAT_SF"/>
    <property type="match status" value="1"/>
</dbReference>
<dbReference type="Proteomes" id="UP001172055">
    <property type="component" value="Unassembled WGS sequence"/>
</dbReference>
<gene>
    <name evidence="2" type="ORF">QWY14_11435</name>
</gene>